<dbReference type="PANTHER" id="PTHR30537:SF1">
    <property type="entry name" value="HTH-TYPE TRANSCRIPTIONAL REGULATOR PGRR"/>
    <property type="match status" value="1"/>
</dbReference>
<proteinExistence type="inferred from homology"/>
<dbReference type="SUPFAM" id="SSF46785">
    <property type="entry name" value="Winged helix' DNA-binding domain"/>
    <property type="match status" value="1"/>
</dbReference>
<organism evidence="3 4">
    <name type="scientific">Mesorhizobium opportunistum</name>
    <dbReference type="NCBI Taxonomy" id="593909"/>
    <lineage>
        <taxon>Bacteria</taxon>
        <taxon>Pseudomonadati</taxon>
        <taxon>Pseudomonadota</taxon>
        <taxon>Alphaproteobacteria</taxon>
        <taxon>Hyphomicrobiales</taxon>
        <taxon>Phyllobacteriaceae</taxon>
        <taxon>Mesorhizobium</taxon>
    </lineage>
</organism>
<reference evidence="3 4" key="1">
    <citation type="journal article" date="2024" name="Proc. Natl. Acad. Sci. U.S.A.">
        <title>The evolutionary genomics of adaptation to stress in wild rhizobium bacteria.</title>
        <authorList>
            <person name="Kehlet-Delgado H."/>
            <person name="Montoya A.P."/>
            <person name="Jensen K.T."/>
            <person name="Wendlandt C.E."/>
            <person name="Dexheimer C."/>
            <person name="Roberts M."/>
            <person name="Torres Martinez L."/>
            <person name="Friesen M.L."/>
            <person name="Griffitts J.S."/>
            <person name="Porter S.S."/>
        </authorList>
    </citation>
    <scope>NUCLEOTIDE SEQUENCE [LARGE SCALE GENOMIC DNA]</scope>
    <source>
        <strain evidence="3 4">M0729</strain>
    </source>
</reference>
<dbReference type="EMBL" id="JAMYPJ010000095">
    <property type="protein sequence ID" value="MER8937713.1"/>
    <property type="molecule type" value="Genomic_DNA"/>
</dbReference>
<evidence type="ECO:0000313" key="3">
    <source>
        <dbReference type="EMBL" id="MER8937713.1"/>
    </source>
</evidence>
<evidence type="ECO:0000256" key="1">
    <source>
        <dbReference type="ARBA" id="ARBA00009437"/>
    </source>
</evidence>
<dbReference type="Proteomes" id="UP001464387">
    <property type="component" value="Unassembled WGS sequence"/>
</dbReference>
<dbReference type="InterPro" id="IPR000847">
    <property type="entry name" value="LysR_HTH_N"/>
</dbReference>
<dbReference type="RefSeq" id="WP_245264194.1">
    <property type="nucleotide sequence ID" value="NZ_CP100477.1"/>
</dbReference>
<evidence type="ECO:0000259" key="2">
    <source>
        <dbReference type="PROSITE" id="PS50931"/>
    </source>
</evidence>
<keyword evidence="4" id="KW-1185">Reference proteome</keyword>
<dbReference type="PROSITE" id="PS50931">
    <property type="entry name" value="HTH_LYSR"/>
    <property type="match status" value="1"/>
</dbReference>
<comment type="similarity">
    <text evidence="1">Belongs to the LysR transcriptional regulatory family.</text>
</comment>
<comment type="caution">
    <text evidence="3">The sequence shown here is derived from an EMBL/GenBank/DDBJ whole genome shotgun (WGS) entry which is preliminary data.</text>
</comment>
<dbReference type="Gene3D" id="1.10.10.10">
    <property type="entry name" value="Winged helix-like DNA-binding domain superfamily/Winged helix DNA-binding domain"/>
    <property type="match status" value="1"/>
</dbReference>
<name>A0ABV1YR86_9HYPH</name>
<dbReference type="InterPro" id="IPR058163">
    <property type="entry name" value="LysR-type_TF_proteobact-type"/>
</dbReference>
<gene>
    <name evidence="3" type="ORF">NKI33_32875</name>
</gene>
<feature type="domain" description="HTH lysR-type" evidence="2">
    <location>
        <begin position="4"/>
        <end position="61"/>
    </location>
</feature>
<dbReference type="InterPro" id="IPR036390">
    <property type="entry name" value="WH_DNA-bd_sf"/>
</dbReference>
<dbReference type="InterPro" id="IPR036388">
    <property type="entry name" value="WH-like_DNA-bd_sf"/>
</dbReference>
<protein>
    <submittedName>
        <fullName evidence="3">LysR family transcriptional regulator</fullName>
    </submittedName>
</protein>
<dbReference type="Pfam" id="PF00126">
    <property type="entry name" value="HTH_1"/>
    <property type="match status" value="1"/>
</dbReference>
<sequence length="133" mass="14544">MSRPSLNDLTAFVAVATHRSFRRAADEIGMAPSSLSHAIRALEDRVGVRLLHRTTRSVSPTEADFQLLGRLQPALASLDDALDSIARFRGNVAGMLRINAPRVVAGLLVRWVLPQMAQRHPSVTVDIVVEGRN</sequence>
<dbReference type="PANTHER" id="PTHR30537">
    <property type="entry name" value="HTH-TYPE TRANSCRIPTIONAL REGULATOR"/>
    <property type="match status" value="1"/>
</dbReference>
<accession>A0ABV1YR86</accession>
<evidence type="ECO:0000313" key="4">
    <source>
        <dbReference type="Proteomes" id="UP001464387"/>
    </source>
</evidence>